<dbReference type="InterPro" id="IPR053781">
    <property type="entry name" value="F-box_AtFBL13-like"/>
</dbReference>
<keyword evidence="4" id="KW-1185">Reference proteome</keyword>
<dbReference type="InterPro" id="IPR036047">
    <property type="entry name" value="F-box-like_dom_sf"/>
</dbReference>
<dbReference type="CDD" id="cd22160">
    <property type="entry name" value="F-box_AtFBL13-like"/>
    <property type="match status" value="1"/>
</dbReference>
<reference evidence="3" key="1">
    <citation type="submission" date="2019-09" db="EMBL/GenBank/DDBJ databases">
        <title>Draft genome information of white flower Hibiscus syriacus.</title>
        <authorList>
            <person name="Kim Y.-M."/>
        </authorList>
    </citation>
    <scope>NUCLEOTIDE SEQUENCE [LARGE SCALE GENOMIC DNA]</scope>
    <source>
        <strain evidence="3">YM2019G1</strain>
    </source>
</reference>
<dbReference type="SUPFAM" id="SSF52047">
    <property type="entry name" value="RNI-like"/>
    <property type="match status" value="1"/>
</dbReference>
<keyword evidence="1" id="KW-0812">Transmembrane</keyword>
<dbReference type="InterPro" id="IPR006566">
    <property type="entry name" value="FBD"/>
</dbReference>
<dbReference type="Pfam" id="PF08387">
    <property type="entry name" value="FBD"/>
    <property type="match status" value="1"/>
</dbReference>
<dbReference type="Pfam" id="PF00646">
    <property type="entry name" value="F-box"/>
    <property type="match status" value="1"/>
</dbReference>
<proteinExistence type="predicted"/>
<evidence type="ECO:0000259" key="2">
    <source>
        <dbReference type="PROSITE" id="PS50181"/>
    </source>
</evidence>
<dbReference type="InterPro" id="IPR032675">
    <property type="entry name" value="LRR_dom_sf"/>
</dbReference>
<dbReference type="PANTHER" id="PTHR31900">
    <property type="entry name" value="F-BOX/RNI SUPERFAMILY PROTEIN-RELATED"/>
    <property type="match status" value="1"/>
</dbReference>
<dbReference type="InterPro" id="IPR055411">
    <property type="entry name" value="LRR_FXL15/At3g58940/PEG3-like"/>
</dbReference>
<dbReference type="InterPro" id="IPR001810">
    <property type="entry name" value="F-box_dom"/>
</dbReference>
<keyword evidence="1" id="KW-1133">Transmembrane helix</keyword>
<accession>A0A6A2YKR3</accession>
<evidence type="ECO:0000313" key="4">
    <source>
        <dbReference type="Proteomes" id="UP000436088"/>
    </source>
</evidence>
<evidence type="ECO:0000313" key="3">
    <source>
        <dbReference type="EMBL" id="KAE8678164.1"/>
    </source>
</evidence>
<protein>
    <recommendedName>
        <fullName evidence="2">F-box domain-containing protein</fullName>
    </recommendedName>
</protein>
<dbReference type="SMART" id="SM00579">
    <property type="entry name" value="FBD"/>
    <property type="match status" value="1"/>
</dbReference>
<dbReference type="AlphaFoldDB" id="A0A6A2YKR3"/>
<dbReference type="Proteomes" id="UP000436088">
    <property type="component" value="Unassembled WGS sequence"/>
</dbReference>
<feature type="transmembrane region" description="Helical" evidence="1">
    <location>
        <begin position="20"/>
        <end position="38"/>
    </location>
</feature>
<dbReference type="Gene3D" id="3.80.10.10">
    <property type="entry name" value="Ribonuclease Inhibitor"/>
    <property type="match status" value="1"/>
</dbReference>
<comment type="caution">
    <text evidence="3">The sequence shown here is derived from an EMBL/GenBank/DDBJ whole genome shotgun (WGS) entry which is preliminary data.</text>
</comment>
<name>A0A6A2YKR3_HIBSY</name>
<dbReference type="SUPFAM" id="SSF81383">
    <property type="entry name" value="F-box domain"/>
    <property type="match status" value="1"/>
</dbReference>
<gene>
    <name evidence="3" type="ORF">F3Y22_tig00111440pilonHSYRG00108</name>
</gene>
<feature type="domain" description="F-box" evidence="2">
    <location>
        <begin position="10"/>
        <end position="67"/>
    </location>
</feature>
<dbReference type="PANTHER" id="PTHR31900:SF27">
    <property type="entry name" value="FBD DOMAIN-CONTAINING PROTEIN"/>
    <property type="match status" value="1"/>
</dbReference>
<keyword evidence="1" id="KW-0472">Membrane</keyword>
<organism evidence="3 4">
    <name type="scientific">Hibiscus syriacus</name>
    <name type="common">Rose of Sharon</name>
    <dbReference type="NCBI Taxonomy" id="106335"/>
    <lineage>
        <taxon>Eukaryota</taxon>
        <taxon>Viridiplantae</taxon>
        <taxon>Streptophyta</taxon>
        <taxon>Embryophyta</taxon>
        <taxon>Tracheophyta</taxon>
        <taxon>Spermatophyta</taxon>
        <taxon>Magnoliopsida</taxon>
        <taxon>eudicotyledons</taxon>
        <taxon>Gunneridae</taxon>
        <taxon>Pentapetalae</taxon>
        <taxon>rosids</taxon>
        <taxon>malvids</taxon>
        <taxon>Malvales</taxon>
        <taxon>Malvaceae</taxon>
        <taxon>Malvoideae</taxon>
        <taxon>Hibiscus</taxon>
    </lineage>
</organism>
<dbReference type="EMBL" id="VEPZ02001343">
    <property type="protein sequence ID" value="KAE8678164.1"/>
    <property type="molecule type" value="Genomic_DNA"/>
</dbReference>
<dbReference type="Pfam" id="PF24758">
    <property type="entry name" value="LRR_At5g56370"/>
    <property type="match status" value="1"/>
</dbReference>
<evidence type="ECO:0000256" key="1">
    <source>
        <dbReference type="SAM" id="Phobius"/>
    </source>
</evidence>
<dbReference type="PROSITE" id="PS50181">
    <property type="entry name" value="FBOX"/>
    <property type="match status" value="1"/>
</dbReference>
<sequence>MAKKVKMKGVDRISDLPDPILIHILSFLSTIIAARTSILSTRWRNLFTLVSNLNFELDGCISRWENRLRLRKFNSSTIKSFRCFVDRVLSFHGRTNVDKFRLKFRLKRGKCVDSDSACRWISGALMRGVKHLDLNISLDKFTFPDALFTCSSLVTLKLDIVLVLHVPEDIHFPNLETLHLKSVKFFDDNSVKSLFSSCSNLQDVVIENCSMMNVKSFRISHPLLRSLTIIRPCYTSNCWLTIDAPCLSNFKYIIDHLVAGYSLKNLESIVSADIQFLIENVDLQADARHAATIFREIYRVRSLVLSLYSLELLLSCEPFPAFPTLVELETPYDKAEQLMSSTDKGLETLLSHCPELENLAFRQVLFFDVLISLPEEVPSCLSFKVKAIEISNFKEDEDCIRKAKYILENGRALEKLTIRTSICCRFNKLKISQVLFAYPRKSKQCFILIV</sequence>
<dbReference type="InterPro" id="IPR050232">
    <property type="entry name" value="FBL13/AtMIF1-like"/>
</dbReference>
<dbReference type="Gene3D" id="1.20.1280.50">
    <property type="match status" value="1"/>
</dbReference>